<dbReference type="InterPro" id="IPR005829">
    <property type="entry name" value="Sugar_transporter_CS"/>
</dbReference>
<dbReference type="Gene3D" id="1.20.1250.20">
    <property type="entry name" value="MFS general substrate transporter like domains"/>
    <property type="match status" value="2"/>
</dbReference>
<evidence type="ECO:0000256" key="6">
    <source>
        <dbReference type="ARBA" id="ARBA00022847"/>
    </source>
</evidence>
<dbReference type="InterPro" id="IPR003663">
    <property type="entry name" value="Sugar/inositol_transpt"/>
</dbReference>
<dbReference type="PRINTS" id="PR00171">
    <property type="entry name" value="SUGRTRNSPORT"/>
</dbReference>
<evidence type="ECO:0000259" key="11">
    <source>
        <dbReference type="PROSITE" id="PS50850"/>
    </source>
</evidence>
<name>A0AAD5E1G9_9CHLO</name>
<feature type="transmembrane region" description="Helical" evidence="10">
    <location>
        <begin position="389"/>
        <end position="411"/>
    </location>
</feature>
<dbReference type="GO" id="GO:0015293">
    <property type="term" value="F:symporter activity"/>
    <property type="evidence" value="ECO:0007669"/>
    <property type="project" value="UniProtKB-KW"/>
</dbReference>
<accession>A0AAD5E1G9</accession>
<evidence type="ECO:0000256" key="7">
    <source>
        <dbReference type="ARBA" id="ARBA00022989"/>
    </source>
</evidence>
<keyword evidence="6" id="KW-0769">Symport</keyword>
<dbReference type="CDD" id="cd17361">
    <property type="entry name" value="MFS_STP"/>
    <property type="match status" value="1"/>
</dbReference>
<dbReference type="GO" id="GO:0016020">
    <property type="term" value="C:membrane"/>
    <property type="evidence" value="ECO:0007669"/>
    <property type="project" value="UniProtKB-SubCell"/>
</dbReference>
<dbReference type="GO" id="GO:0015145">
    <property type="term" value="F:monosaccharide transmembrane transporter activity"/>
    <property type="evidence" value="ECO:0007669"/>
    <property type="project" value="InterPro"/>
</dbReference>
<dbReference type="PROSITE" id="PS00216">
    <property type="entry name" value="SUGAR_TRANSPORT_1"/>
    <property type="match status" value="1"/>
</dbReference>
<feature type="transmembrane region" description="Helical" evidence="10">
    <location>
        <begin position="351"/>
        <end position="377"/>
    </location>
</feature>
<dbReference type="InterPro" id="IPR045262">
    <property type="entry name" value="STP/PLT_plant"/>
</dbReference>
<protein>
    <recommendedName>
        <fullName evidence="11">Major facilitator superfamily (MFS) profile domain-containing protein</fullName>
    </recommendedName>
</protein>
<dbReference type="Proteomes" id="UP001205105">
    <property type="component" value="Unassembled WGS sequence"/>
</dbReference>
<evidence type="ECO:0000256" key="4">
    <source>
        <dbReference type="ARBA" id="ARBA00022597"/>
    </source>
</evidence>
<dbReference type="InterPro" id="IPR036259">
    <property type="entry name" value="MFS_trans_sf"/>
</dbReference>
<feature type="transmembrane region" description="Helical" evidence="10">
    <location>
        <begin position="111"/>
        <end position="129"/>
    </location>
</feature>
<dbReference type="InterPro" id="IPR005828">
    <property type="entry name" value="MFS_sugar_transport-like"/>
</dbReference>
<dbReference type="Pfam" id="PF00083">
    <property type="entry name" value="Sugar_tr"/>
    <property type="match status" value="2"/>
</dbReference>
<keyword evidence="5 10" id="KW-0812">Transmembrane</keyword>
<feature type="domain" description="Major facilitator superfamily (MFS) profile" evidence="11">
    <location>
        <begin position="30"/>
        <end position="444"/>
    </location>
</feature>
<evidence type="ECO:0000256" key="9">
    <source>
        <dbReference type="SAM" id="MobiDB-lite"/>
    </source>
</evidence>
<organism evidence="12 13">
    <name type="scientific">Chlorella ohadii</name>
    <dbReference type="NCBI Taxonomy" id="2649997"/>
    <lineage>
        <taxon>Eukaryota</taxon>
        <taxon>Viridiplantae</taxon>
        <taxon>Chlorophyta</taxon>
        <taxon>core chlorophytes</taxon>
        <taxon>Trebouxiophyceae</taxon>
        <taxon>Chlorellales</taxon>
        <taxon>Chlorellaceae</taxon>
        <taxon>Chlorella clade</taxon>
        <taxon>Chlorella</taxon>
    </lineage>
</organism>
<evidence type="ECO:0000256" key="5">
    <source>
        <dbReference type="ARBA" id="ARBA00022692"/>
    </source>
</evidence>
<gene>
    <name evidence="12" type="ORF">COHA_001943</name>
</gene>
<evidence type="ECO:0000256" key="8">
    <source>
        <dbReference type="ARBA" id="ARBA00023136"/>
    </source>
</evidence>
<feature type="transmembrane region" description="Helical" evidence="10">
    <location>
        <begin position="249"/>
        <end position="268"/>
    </location>
</feature>
<dbReference type="PROSITE" id="PS50850">
    <property type="entry name" value="MFS"/>
    <property type="match status" value="1"/>
</dbReference>
<evidence type="ECO:0000313" key="12">
    <source>
        <dbReference type="EMBL" id="KAI7844484.1"/>
    </source>
</evidence>
<comment type="subcellular location">
    <subcellularLocation>
        <location evidence="1">Membrane</location>
        <topology evidence="1">Multi-pass membrane protein</topology>
    </subcellularLocation>
</comment>
<proteinExistence type="inferred from homology"/>
<feature type="transmembrane region" description="Helical" evidence="10">
    <location>
        <begin position="173"/>
        <end position="194"/>
    </location>
</feature>
<reference evidence="12" key="1">
    <citation type="submission" date="2020-11" db="EMBL/GenBank/DDBJ databases">
        <title>Chlorella ohadii genome sequencing and assembly.</title>
        <authorList>
            <person name="Murik O."/>
            <person name="Treves H."/>
            <person name="Kedem I."/>
            <person name="Shotland Y."/>
            <person name="Kaplan A."/>
        </authorList>
    </citation>
    <scope>NUCLEOTIDE SEQUENCE</scope>
    <source>
        <strain evidence="12">1</strain>
    </source>
</reference>
<dbReference type="AlphaFoldDB" id="A0AAD5E1G9"/>
<evidence type="ECO:0000256" key="10">
    <source>
        <dbReference type="SAM" id="Phobius"/>
    </source>
</evidence>
<keyword evidence="13" id="KW-1185">Reference proteome</keyword>
<dbReference type="InterPro" id="IPR044778">
    <property type="entry name" value="MFS_STP/MST-like_plant"/>
</dbReference>
<dbReference type="InterPro" id="IPR020846">
    <property type="entry name" value="MFS_dom"/>
</dbReference>
<feature type="region of interest" description="Disordered" evidence="9">
    <location>
        <begin position="483"/>
        <end position="508"/>
    </location>
</feature>
<feature type="transmembrane region" description="Helical" evidence="10">
    <location>
        <begin position="23"/>
        <end position="43"/>
    </location>
</feature>
<evidence type="ECO:0000256" key="1">
    <source>
        <dbReference type="ARBA" id="ARBA00004141"/>
    </source>
</evidence>
<feature type="transmembrane region" description="Helical" evidence="10">
    <location>
        <begin position="317"/>
        <end position="339"/>
    </location>
</feature>
<dbReference type="SUPFAM" id="SSF103473">
    <property type="entry name" value="MFS general substrate transporter"/>
    <property type="match status" value="1"/>
</dbReference>
<feature type="transmembrane region" description="Helical" evidence="10">
    <location>
        <begin position="288"/>
        <end position="310"/>
    </location>
</feature>
<feature type="transmembrane region" description="Helical" evidence="10">
    <location>
        <begin position="417"/>
        <end position="440"/>
    </location>
</feature>
<evidence type="ECO:0000313" key="13">
    <source>
        <dbReference type="Proteomes" id="UP001205105"/>
    </source>
</evidence>
<evidence type="ECO:0000256" key="2">
    <source>
        <dbReference type="ARBA" id="ARBA00010992"/>
    </source>
</evidence>
<feature type="transmembrane region" description="Helical" evidence="10">
    <location>
        <begin position="79"/>
        <end position="99"/>
    </location>
</feature>
<dbReference type="EMBL" id="JADXDR010000028">
    <property type="protein sequence ID" value="KAI7844484.1"/>
    <property type="molecule type" value="Genomic_DNA"/>
</dbReference>
<comment type="similarity">
    <text evidence="2">Belongs to the major facilitator superfamily. Sugar transporter (TC 2.A.1.1) family.</text>
</comment>
<sequence>MAGGGVVLARASALNVADYEGKLTWYVIIVALIASAGGLLFGYDIGITGGVEAFEEFQQKANVYNAKHGPNAEANNDPYWKLQVFTSSLFLAGLFSSIFAGHITRHFGRKLTMIIGAVWFLAGAGLNAGDRIFLGFGVGMANQVVPLYLSEVPAGRDHRYPGGPGVQDWAHGWRLSLGLAAVPALVLLAGGILLPESPNSLIERGHHERGRRVLERLRGTTNVHSEYSDIQEASDLAGKIRLRDSWKAMFTRPYSPMLTVTCLIAMLQQWTGNVPVIFNSLGSGKSASLLNTVIIGAVNVVSTFVSILSVDKFGRRFLFIEGGIQMAAAQIVTGVVLGVEFSKHDNTLPNNVAVGVLIVICVFVAGFAWSWGPLGWLVPSEIQTLETRAAGMSAAVVINFLFSFVVGQAFLSMLCAMRWGVFIFFAGWVVLMTFFIIFFLPETKGIPVERIHARFAKHWFWGKWMGPAAAEIIERDETRTASRKAGQLETAARPAPPPHPAPTVTAHV</sequence>
<comment type="caution">
    <text evidence="12">The sequence shown here is derived from an EMBL/GenBank/DDBJ whole genome shotgun (WGS) entry which is preliminary data.</text>
</comment>
<keyword evidence="8 10" id="KW-0472">Membrane</keyword>
<evidence type="ECO:0000256" key="3">
    <source>
        <dbReference type="ARBA" id="ARBA00022448"/>
    </source>
</evidence>
<keyword evidence="3" id="KW-0813">Transport</keyword>
<keyword evidence="4" id="KW-0762">Sugar transport</keyword>
<dbReference type="PANTHER" id="PTHR23500:SF357">
    <property type="entry name" value="IP12678P"/>
    <property type="match status" value="1"/>
</dbReference>
<dbReference type="PANTHER" id="PTHR23500">
    <property type="entry name" value="SOLUTE CARRIER FAMILY 2, FACILITATED GLUCOSE TRANSPORTER"/>
    <property type="match status" value="1"/>
</dbReference>
<keyword evidence="7 10" id="KW-1133">Transmembrane helix</keyword>